<dbReference type="PANTHER" id="PTHR42748">
    <property type="entry name" value="NITROGEN METABOLITE REPRESSION PROTEIN NMRA FAMILY MEMBER"/>
    <property type="match status" value="1"/>
</dbReference>
<dbReference type="InterPro" id="IPR016040">
    <property type="entry name" value="NAD(P)-bd_dom"/>
</dbReference>
<dbReference type="AlphaFoldDB" id="A0AB39RS47"/>
<dbReference type="Gene3D" id="3.40.50.720">
    <property type="entry name" value="NAD(P)-binding Rossmann-like Domain"/>
    <property type="match status" value="1"/>
</dbReference>
<sequence>MKIAVVGGTGLIGSQVVENLKAAGHEAVPHSLSTGVDIITGQGLEDAVAGADVVVNLTNSPTFDDASPDFFRTSMTNLLAASEKGGVGHFVVLSIVGVDQVPQLDYYQAKALQEDILAGGPIPYSIVRATQFMEFMDAVLSWTADGETVRLPRTPIQPIAAADVAATVAGVAAGTPLNGILNIAGPDVYTLDQLGRITLTAKGDGRSVVIDDTAGMFAAVQGDVLIAHGDARIAPTHYADWLA</sequence>
<evidence type="ECO:0000259" key="2">
    <source>
        <dbReference type="Pfam" id="PF13460"/>
    </source>
</evidence>
<feature type="domain" description="NAD(P)-binding" evidence="2">
    <location>
        <begin position="7"/>
        <end position="171"/>
    </location>
</feature>
<evidence type="ECO:0000313" key="3">
    <source>
        <dbReference type="EMBL" id="XDQ58695.1"/>
    </source>
</evidence>
<reference evidence="3" key="1">
    <citation type="submission" date="2024-07" db="EMBL/GenBank/DDBJ databases">
        <authorList>
            <person name="Yu S.T."/>
        </authorList>
    </citation>
    <scope>NUCLEOTIDE SEQUENCE</scope>
    <source>
        <strain evidence="3">R41</strain>
    </source>
</reference>
<dbReference type="RefSeq" id="WP_369251791.1">
    <property type="nucleotide sequence ID" value="NZ_CP163443.1"/>
</dbReference>
<dbReference type="EMBL" id="CP163443">
    <property type="protein sequence ID" value="XDQ58695.1"/>
    <property type="molecule type" value="Genomic_DNA"/>
</dbReference>
<keyword evidence="1" id="KW-0521">NADP</keyword>
<protein>
    <submittedName>
        <fullName evidence="3">SDR family oxidoreductase</fullName>
    </submittedName>
</protein>
<dbReference type="InterPro" id="IPR051164">
    <property type="entry name" value="NmrA-like_oxidored"/>
</dbReference>
<name>A0AB39RS47_9ACTN</name>
<accession>A0AB39RS47</accession>
<gene>
    <name evidence="3" type="ORF">AB5J53_47240</name>
</gene>
<dbReference type="Pfam" id="PF13460">
    <property type="entry name" value="NAD_binding_10"/>
    <property type="match status" value="1"/>
</dbReference>
<proteinExistence type="predicted"/>
<dbReference type="SUPFAM" id="SSF51735">
    <property type="entry name" value="NAD(P)-binding Rossmann-fold domains"/>
    <property type="match status" value="1"/>
</dbReference>
<dbReference type="InterPro" id="IPR036291">
    <property type="entry name" value="NAD(P)-bd_dom_sf"/>
</dbReference>
<dbReference type="PANTHER" id="PTHR42748:SF3">
    <property type="entry name" value="BLL4366 PROTEIN"/>
    <property type="match status" value="1"/>
</dbReference>
<organism evidence="3">
    <name type="scientific">Streptomyces sp. R41</name>
    <dbReference type="NCBI Taxonomy" id="3238632"/>
    <lineage>
        <taxon>Bacteria</taxon>
        <taxon>Bacillati</taxon>
        <taxon>Actinomycetota</taxon>
        <taxon>Actinomycetes</taxon>
        <taxon>Kitasatosporales</taxon>
        <taxon>Streptomycetaceae</taxon>
        <taxon>Streptomyces</taxon>
    </lineage>
</organism>
<evidence type="ECO:0000256" key="1">
    <source>
        <dbReference type="ARBA" id="ARBA00022857"/>
    </source>
</evidence>